<evidence type="ECO:0000313" key="2">
    <source>
        <dbReference type="EMBL" id="GLH95713.1"/>
    </source>
</evidence>
<comment type="caution">
    <text evidence="2">The sequence shown here is derived from an EMBL/GenBank/DDBJ whole genome shotgun (WGS) entry which is preliminary data.</text>
</comment>
<accession>A0ABQ5QMD7</accession>
<organism evidence="2 3">
    <name type="scientific">Phytohabitans aurantiacus</name>
    <dbReference type="NCBI Taxonomy" id="3016789"/>
    <lineage>
        <taxon>Bacteria</taxon>
        <taxon>Bacillati</taxon>
        <taxon>Actinomycetota</taxon>
        <taxon>Actinomycetes</taxon>
        <taxon>Micromonosporales</taxon>
        <taxon>Micromonosporaceae</taxon>
    </lineage>
</organism>
<feature type="domain" description="NAD(P)-binding" evidence="1">
    <location>
        <begin position="7"/>
        <end position="178"/>
    </location>
</feature>
<sequence length="274" mass="29184">MTTLITGARGNVGGGVLRRLHAAGHALRASSREPGRLDVPEGIETVLLDLAEPDTFESALRGITQVFLYAEPEGVDEFVGAAEAAGVKHIVLLSSSAALSPTALEDPLGRHHILVERALLASSISTTLLRPDAFAGNAFGWLDAIRSGGPVEQAYPDANVAPVHEDDIADVAAAALTEDWLVGHAITLTGPRSISLREQITIVAGRLGRDIAIHELTRAEAEEKMARYMPAEFVASLLDFWAGAVAGPAPISDAEWVTCKPARTFEQWVEEHIH</sequence>
<evidence type="ECO:0000313" key="3">
    <source>
        <dbReference type="Proteomes" id="UP001144280"/>
    </source>
</evidence>
<dbReference type="PANTHER" id="PTHR43162:SF1">
    <property type="entry name" value="PRESTALK A DIFFERENTIATION PROTEIN A"/>
    <property type="match status" value="1"/>
</dbReference>
<dbReference type="Pfam" id="PF13460">
    <property type="entry name" value="NAD_binding_10"/>
    <property type="match status" value="1"/>
</dbReference>
<gene>
    <name evidence="2" type="ORF">Pa4123_09850</name>
</gene>
<dbReference type="RefSeq" id="WP_281892759.1">
    <property type="nucleotide sequence ID" value="NZ_BSDI01000004.1"/>
</dbReference>
<dbReference type="Gene3D" id="3.40.50.720">
    <property type="entry name" value="NAD(P)-binding Rossmann-like Domain"/>
    <property type="match status" value="1"/>
</dbReference>
<dbReference type="InterPro" id="IPR016040">
    <property type="entry name" value="NAD(P)-bd_dom"/>
</dbReference>
<dbReference type="PANTHER" id="PTHR43162">
    <property type="match status" value="1"/>
</dbReference>
<protein>
    <submittedName>
        <fullName evidence="2">Nucleotide-diphosphate-sugar epimerase</fullName>
    </submittedName>
</protein>
<dbReference type="InterPro" id="IPR051604">
    <property type="entry name" value="Ergot_Alk_Oxidoreductase"/>
</dbReference>
<reference evidence="2" key="1">
    <citation type="submission" date="2022-12" db="EMBL/GenBank/DDBJ databases">
        <title>New Phytohabitans aurantiacus sp. RD004123 nov., an actinomycete isolated from soil.</title>
        <authorList>
            <person name="Triningsih D.W."/>
            <person name="Harunari E."/>
            <person name="Igarashi Y."/>
        </authorList>
    </citation>
    <scope>NUCLEOTIDE SEQUENCE</scope>
    <source>
        <strain evidence="2">RD004123</strain>
    </source>
</reference>
<proteinExistence type="predicted"/>
<dbReference type="SUPFAM" id="SSF51735">
    <property type="entry name" value="NAD(P)-binding Rossmann-fold domains"/>
    <property type="match status" value="1"/>
</dbReference>
<dbReference type="InterPro" id="IPR036291">
    <property type="entry name" value="NAD(P)-bd_dom_sf"/>
</dbReference>
<dbReference type="EMBL" id="BSDI01000004">
    <property type="protein sequence ID" value="GLH95713.1"/>
    <property type="molecule type" value="Genomic_DNA"/>
</dbReference>
<keyword evidence="3" id="KW-1185">Reference proteome</keyword>
<evidence type="ECO:0000259" key="1">
    <source>
        <dbReference type="Pfam" id="PF13460"/>
    </source>
</evidence>
<name>A0ABQ5QMD7_9ACTN</name>
<dbReference type="Proteomes" id="UP001144280">
    <property type="component" value="Unassembled WGS sequence"/>
</dbReference>